<dbReference type="InterPro" id="IPR050697">
    <property type="entry name" value="Adenylyl/Guanylyl_Cyclase_3/4"/>
</dbReference>
<evidence type="ECO:0000313" key="3">
    <source>
        <dbReference type="EMBL" id="CAD9482613.1"/>
    </source>
</evidence>
<organism evidence="3">
    <name type="scientific">Alexandrium andersonii</name>
    <dbReference type="NCBI Taxonomy" id="327968"/>
    <lineage>
        <taxon>Eukaryota</taxon>
        <taxon>Sar</taxon>
        <taxon>Alveolata</taxon>
        <taxon>Dinophyceae</taxon>
        <taxon>Gonyaulacales</taxon>
        <taxon>Pyrocystaceae</taxon>
        <taxon>Alexandrium</taxon>
    </lineage>
</organism>
<sequence length="452" mass="50134">MKAAGHENHEFAIQEILANGDSQVQSLAMFDIHRSQREGALLSLAQTVSVVVLLLALVIYFASDMKRLSNNNVLHPLWDLMDDMCALKSIEVVGEQRVQEDDMNTLVALYQPKRTRWLRWRCRQHIPVADELVQLRRAFDKLRTAMLSWSKFVPVVLLKQLFEAGVEAKIGCSNCEVSVFFCDIDDFKELCEGSKPREVLQLLETVLSHIYEALADNGGTLLEFIGDEVLAVFNAPCPTSNHAFCAVTAALEAQERLDALPGVPVRLRCSVHQAHVLAGNIGSPSRMKYGALGDGVNLAARLKSLNTRYGTHLLVSSDTLSFKNAHEVFITRPVGKLVLKGRTTPTLTYEVLGKRSTASPLIADAADKHQRGFDLFLDKRFAEAKSLFDKVADLLAQRRDAANDSDSNCDENCHVGVADRLSQHLGSLCDKYLSSPPPDGWDGSEHLKKKAW</sequence>
<gene>
    <name evidence="3" type="ORF">AAND1436_LOCUS33477</name>
    <name evidence="4" type="ORF">AAND1436_LOCUS33478</name>
</gene>
<dbReference type="PANTHER" id="PTHR43081:SF1">
    <property type="entry name" value="ADENYLATE CYCLASE, TERMINAL-DIFFERENTIATION SPECIFIC"/>
    <property type="match status" value="1"/>
</dbReference>
<protein>
    <recommendedName>
        <fullName evidence="2">Guanylate cyclase domain-containing protein</fullName>
    </recommendedName>
</protein>
<keyword evidence="1" id="KW-1133">Transmembrane helix</keyword>
<reference evidence="3" key="1">
    <citation type="submission" date="2021-01" db="EMBL/GenBank/DDBJ databases">
        <authorList>
            <person name="Corre E."/>
            <person name="Pelletier E."/>
            <person name="Niang G."/>
            <person name="Scheremetjew M."/>
            <person name="Finn R."/>
            <person name="Kale V."/>
            <person name="Holt S."/>
            <person name="Cochrane G."/>
            <person name="Meng A."/>
            <person name="Brown T."/>
            <person name="Cohen L."/>
        </authorList>
    </citation>
    <scope>NUCLEOTIDE SEQUENCE</scope>
    <source>
        <strain evidence="3">CCMP2222</strain>
    </source>
</reference>
<dbReference type="Gene3D" id="3.30.70.1230">
    <property type="entry name" value="Nucleotide cyclase"/>
    <property type="match status" value="1"/>
</dbReference>
<proteinExistence type="predicted"/>
<dbReference type="InterPro" id="IPR001054">
    <property type="entry name" value="A/G_cyclase"/>
</dbReference>
<evidence type="ECO:0000313" key="4">
    <source>
        <dbReference type="EMBL" id="CAD9482618.1"/>
    </source>
</evidence>
<dbReference type="SMART" id="SM00044">
    <property type="entry name" value="CYCc"/>
    <property type="match status" value="1"/>
</dbReference>
<dbReference type="CDD" id="cd07302">
    <property type="entry name" value="CHD"/>
    <property type="match status" value="1"/>
</dbReference>
<dbReference type="GO" id="GO:0035556">
    <property type="term" value="P:intracellular signal transduction"/>
    <property type="evidence" value="ECO:0007669"/>
    <property type="project" value="InterPro"/>
</dbReference>
<dbReference type="SUPFAM" id="SSF55073">
    <property type="entry name" value="Nucleotide cyclase"/>
    <property type="match status" value="1"/>
</dbReference>
<feature type="domain" description="Guanylate cyclase" evidence="2">
    <location>
        <begin position="178"/>
        <end position="303"/>
    </location>
</feature>
<dbReference type="Pfam" id="PF00211">
    <property type="entry name" value="Guanylate_cyc"/>
    <property type="match status" value="1"/>
</dbReference>
<feature type="transmembrane region" description="Helical" evidence="1">
    <location>
        <begin position="39"/>
        <end position="62"/>
    </location>
</feature>
<dbReference type="GO" id="GO:0009190">
    <property type="term" value="P:cyclic nucleotide biosynthetic process"/>
    <property type="evidence" value="ECO:0007669"/>
    <property type="project" value="InterPro"/>
</dbReference>
<keyword evidence="1" id="KW-0472">Membrane</keyword>
<name>A0A6U6SDX2_9DINO</name>
<accession>A0A6U6SDX2</accession>
<keyword evidence="1" id="KW-0812">Transmembrane</keyword>
<dbReference type="AlphaFoldDB" id="A0A6U6SDX2"/>
<dbReference type="PROSITE" id="PS50125">
    <property type="entry name" value="GUANYLATE_CYCLASE_2"/>
    <property type="match status" value="1"/>
</dbReference>
<dbReference type="EMBL" id="HBGQ01069623">
    <property type="protein sequence ID" value="CAD9482613.1"/>
    <property type="molecule type" value="Transcribed_RNA"/>
</dbReference>
<dbReference type="InterPro" id="IPR029787">
    <property type="entry name" value="Nucleotide_cyclase"/>
</dbReference>
<evidence type="ECO:0000259" key="2">
    <source>
        <dbReference type="PROSITE" id="PS50125"/>
    </source>
</evidence>
<evidence type="ECO:0000256" key="1">
    <source>
        <dbReference type="SAM" id="Phobius"/>
    </source>
</evidence>
<dbReference type="EMBL" id="HBGQ01069624">
    <property type="protein sequence ID" value="CAD9482618.1"/>
    <property type="molecule type" value="Transcribed_RNA"/>
</dbReference>
<dbReference type="PANTHER" id="PTHR43081">
    <property type="entry name" value="ADENYLATE CYCLASE, TERMINAL-DIFFERENTIATION SPECIFIC-RELATED"/>
    <property type="match status" value="1"/>
</dbReference>